<reference evidence="9" key="1">
    <citation type="submission" date="2020-05" db="EMBL/GenBank/DDBJ databases">
        <authorList>
            <person name="Chiriac C."/>
            <person name="Salcher M."/>
            <person name="Ghai R."/>
            <person name="Kavagutti S V."/>
        </authorList>
    </citation>
    <scope>NUCLEOTIDE SEQUENCE</scope>
</reference>
<dbReference type="PANTHER" id="PTHR21090:SF5">
    <property type="entry name" value="PENTAFUNCTIONAL AROM POLYPEPTIDE"/>
    <property type="match status" value="1"/>
</dbReference>
<evidence type="ECO:0000256" key="4">
    <source>
        <dbReference type="ARBA" id="ARBA00022605"/>
    </source>
</evidence>
<evidence type="ECO:0000256" key="3">
    <source>
        <dbReference type="ARBA" id="ARBA00012450"/>
    </source>
</evidence>
<evidence type="ECO:0000256" key="7">
    <source>
        <dbReference type="ARBA" id="ARBA00044633"/>
    </source>
</evidence>
<dbReference type="InterPro" id="IPR013792">
    <property type="entry name" value="RNA3'P_cycl/enolpyr_Trfase_a/b"/>
</dbReference>
<dbReference type="PIRSF" id="PIRSF000505">
    <property type="entry name" value="EPSPS"/>
    <property type="match status" value="1"/>
</dbReference>
<dbReference type="AlphaFoldDB" id="A0A6J5Z9G1"/>
<keyword evidence="6" id="KW-0057">Aromatic amino acid biosynthesis</keyword>
<dbReference type="EC" id="2.5.1.19" evidence="3"/>
<dbReference type="InterPro" id="IPR036968">
    <property type="entry name" value="Enolpyruvate_Tfrase_sf"/>
</dbReference>
<dbReference type="GO" id="GO:0003866">
    <property type="term" value="F:3-phosphoshikimate 1-carboxyvinyltransferase activity"/>
    <property type="evidence" value="ECO:0007669"/>
    <property type="project" value="UniProtKB-EC"/>
</dbReference>
<dbReference type="Pfam" id="PF00275">
    <property type="entry name" value="EPSP_synthase"/>
    <property type="match status" value="1"/>
</dbReference>
<comment type="catalytic activity">
    <reaction evidence="7">
        <text>3-phosphoshikimate + phosphoenolpyruvate = 5-O-(1-carboxyvinyl)-3-phosphoshikimate + phosphate</text>
        <dbReference type="Rhea" id="RHEA:21256"/>
        <dbReference type="ChEBI" id="CHEBI:43474"/>
        <dbReference type="ChEBI" id="CHEBI:57701"/>
        <dbReference type="ChEBI" id="CHEBI:58702"/>
        <dbReference type="ChEBI" id="CHEBI:145989"/>
        <dbReference type="EC" id="2.5.1.19"/>
    </reaction>
    <physiologicalReaction direction="left-to-right" evidence="7">
        <dbReference type="Rhea" id="RHEA:21257"/>
    </physiologicalReaction>
</comment>
<dbReference type="InterPro" id="IPR001986">
    <property type="entry name" value="Enolpyruvate_Tfrase_dom"/>
</dbReference>
<dbReference type="GO" id="GO:0009073">
    <property type="term" value="P:aromatic amino acid family biosynthetic process"/>
    <property type="evidence" value="ECO:0007669"/>
    <property type="project" value="UniProtKB-KW"/>
</dbReference>
<evidence type="ECO:0000256" key="6">
    <source>
        <dbReference type="ARBA" id="ARBA00023141"/>
    </source>
</evidence>
<keyword evidence="5" id="KW-0808">Transferase</keyword>
<organism evidence="9">
    <name type="scientific">freshwater metagenome</name>
    <dbReference type="NCBI Taxonomy" id="449393"/>
    <lineage>
        <taxon>unclassified sequences</taxon>
        <taxon>metagenomes</taxon>
        <taxon>ecological metagenomes</taxon>
    </lineage>
</organism>
<dbReference type="NCBIfam" id="TIGR01356">
    <property type="entry name" value="aroA"/>
    <property type="match status" value="1"/>
</dbReference>
<dbReference type="GO" id="GO:0009423">
    <property type="term" value="P:chorismate biosynthetic process"/>
    <property type="evidence" value="ECO:0007669"/>
    <property type="project" value="UniProtKB-UniPathway"/>
</dbReference>
<dbReference type="PANTHER" id="PTHR21090">
    <property type="entry name" value="AROM/DEHYDROQUINATE SYNTHASE"/>
    <property type="match status" value="1"/>
</dbReference>
<sequence length="415" mass="44066">MTADFVPDVPGSRSIAARALICASLAHGHSLLSNVPVCDDTVAITGCVEGIGAQVHSVGTETEIAGSARVAPTGRLLDCLASGTTMRFVSALSLLTHEPMILTGTPRLFERPMAGLHDLLNQVGKQVQDSDGQRTISGTAHIPDEIGIDASSSGQFVSGLMMALATCGKSTILRASNPVSIPFIRMTEMVMKSFGAQLSVEQYGNDLVINLDGLGYQATKFAIEPDIMSANYFLAAAALSGRSVFIPNISADTIQGDIALVHVLSRMGALVEFVDGGIRCSRPSDTPLVGCTLDLSDMPDMCLTFAALATVAHGPTTMTSARILKFKESDRLSVIRTETTKLGAAVEISNDDDTIVITPSTSLNPAQIDTFDDHRVAMAYGLLTLREPAIVINDPGCVSKTWPDYFSELQRYRNV</sequence>
<dbReference type="HAMAP" id="MF_00210">
    <property type="entry name" value="EPSP_synth"/>
    <property type="match status" value="1"/>
</dbReference>
<keyword evidence="4" id="KW-0028">Amino-acid biosynthesis</keyword>
<evidence type="ECO:0000256" key="2">
    <source>
        <dbReference type="ARBA" id="ARBA00009948"/>
    </source>
</evidence>
<comment type="pathway">
    <text evidence="1">Metabolic intermediate biosynthesis; chorismate biosynthesis; chorismate from D-erythrose 4-phosphate and phosphoenolpyruvate: step 6/7.</text>
</comment>
<evidence type="ECO:0000259" key="8">
    <source>
        <dbReference type="Pfam" id="PF00275"/>
    </source>
</evidence>
<comment type="similarity">
    <text evidence="2">Belongs to the EPSP synthase family.</text>
</comment>
<accession>A0A6J5Z9G1</accession>
<proteinExistence type="inferred from homology"/>
<protein>
    <recommendedName>
        <fullName evidence="3">3-phosphoshikimate 1-carboxyvinyltransferase</fullName>
        <ecNumber evidence="3">2.5.1.19</ecNumber>
    </recommendedName>
</protein>
<gene>
    <name evidence="9" type="ORF">UFOPK3770_00653</name>
</gene>
<name>A0A6J5Z9G1_9ZZZZ</name>
<evidence type="ECO:0000256" key="1">
    <source>
        <dbReference type="ARBA" id="ARBA00004811"/>
    </source>
</evidence>
<dbReference type="Gene3D" id="3.65.10.10">
    <property type="entry name" value="Enolpyruvate transferase domain"/>
    <property type="match status" value="2"/>
</dbReference>
<evidence type="ECO:0000256" key="5">
    <source>
        <dbReference type="ARBA" id="ARBA00022679"/>
    </source>
</evidence>
<dbReference type="UniPathway" id="UPA00053">
    <property type="reaction ID" value="UER00089"/>
</dbReference>
<dbReference type="InterPro" id="IPR006264">
    <property type="entry name" value="EPSP_synthase"/>
</dbReference>
<feature type="domain" description="Enolpyruvate transferase" evidence="8">
    <location>
        <begin position="9"/>
        <end position="409"/>
    </location>
</feature>
<dbReference type="GO" id="GO:0008652">
    <property type="term" value="P:amino acid biosynthetic process"/>
    <property type="evidence" value="ECO:0007669"/>
    <property type="project" value="UniProtKB-KW"/>
</dbReference>
<evidence type="ECO:0000313" key="9">
    <source>
        <dbReference type="EMBL" id="CAB4337100.1"/>
    </source>
</evidence>
<dbReference type="EMBL" id="CAESAJ010000056">
    <property type="protein sequence ID" value="CAB4337100.1"/>
    <property type="molecule type" value="Genomic_DNA"/>
</dbReference>
<dbReference type="SUPFAM" id="SSF55205">
    <property type="entry name" value="EPT/RTPC-like"/>
    <property type="match status" value="1"/>
</dbReference>